<dbReference type="PANTHER" id="PTHR22617:SF23">
    <property type="entry name" value="CHEMOTAXIS PROTEIN CHEW"/>
    <property type="match status" value="1"/>
</dbReference>
<sequence>MNSSALPDLSDMQDAGMEQRYLTFWSNNQLFGTPIADIVQIVGIQEITPLPDFPAYVKGIISLRGDVLPILNMRLRMGNPETPYTERSCIIIANIQNTLFGFIADEVDEVLDIPQEQISSPPRLSDNVSNAYLSGIGRLEKGEGKKERVALILDLSKLLNESEFSALAQAVQPE</sequence>
<comment type="caution">
    <text evidence="2">The sequence shown here is derived from an EMBL/GenBank/DDBJ whole genome shotgun (WGS) entry which is preliminary data.</text>
</comment>
<dbReference type="InterPro" id="IPR002545">
    <property type="entry name" value="CheW-lke_dom"/>
</dbReference>
<dbReference type="OrthoDB" id="9794382at2"/>
<dbReference type="GO" id="GO:0007165">
    <property type="term" value="P:signal transduction"/>
    <property type="evidence" value="ECO:0007669"/>
    <property type="project" value="InterPro"/>
</dbReference>
<dbReference type="RefSeq" id="WP_117418064.1">
    <property type="nucleotide sequence ID" value="NZ_QOHO01000052.1"/>
</dbReference>
<dbReference type="InterPro" id="IPR036061">
    <property type="entry name" value="CheW-like_dom_sf"/>
</dbReference>
<dbReference type="SUPFAM" id="SSF50341">
    <property type="entry name" value="CheW-like"/>
    <property type="match status" value="1"/>
</dbReference>
<name>A0A3E2NA08_9FIRM</name>
<dbReference type="PANTHER" id="PTHR22617">
    <property type="entry name" value="CHEMOTAXIS SENSOR HISTIDINE KINASE-RELATED"/>
    <property type="match status" value="1"/>
</dbReference>
<dbReference type="SMART" id="SM00260">
    <property type="entry name" value="CheW"/>
    <property type="match status" value="1"/>
</dbReference>
<dbReference type="PROSITE" id="PS50851">
    <property type="entry name" value="CHEW"/>
    <property type="match status" value="1"/>
</dbReference>
<dbReference type="Pfam" id="PF01584">
    <property type="entry name" value="CheW"/>
    <property type="match status" value="1"/>
</dbReference>
<dbReference type="GO" id="GO:0005829">
    <property type="term" value="C:cytosol"/>
    <property type="evidence" value="ECO:0007669"/>
    <property type="project" value="TreeGrafter"/>
</dbReference>
<evidence type="ECO:0000313" key="2">
    <source>
        <dbReference type="EMBL" id="RFZ77833.1"/>
    </source>
</evidence>
<dbReference type="Gene3D" id="2.30.30.40">
    <property type="entry name" value="SH3 Domains"/>
    <property type="match status" value="1"/>
</dbReference>
<dbReference type="Proteomes" id="UP000260680">
    <property type="component" value="Unassembled WGS sequence"/>
</dbReference>
<reference evidence="2 3" key="1">
    <citation type="submission" date="2018-07" db="EMBL/GenBank/DDBJ databases">
        <title>New species, Clostridium PI-S10-A1B.</title>
        <authorList>
            <person name="Krishna G."/>
            <person name="Summeta K."/>
            <person name="Shikha S."/>
            <person name="Prabhu P.B."/>
            <person name="Suresh K."/>
        </authorList>
    </citation>
    <scope>NUCLEOTIDE SEQUENCE [LARGE SCALE GENOMIC DNA]</scope>
    <source>
        <strain evidence="2 3">PI-S10-A1B</strain>
    </source>
</reference>
<evidence type="ECO:0000313" key="3">
    <source>
        <dbReference type="Proteomes" id="UP000260680"/>
    </source>
</evidence>
<dbReference type="EMBL" id="QOHO01000052">
    <property type="protein sequence ID" value="RFZ77833.1"/>
    <property type="molecule type" value="Genomic_DNA"/>
</dbReference>
<dbReference type="InterPro" id="IPR039315">
    <property type="entry name" value="CheW"/>
</dbReference>
<evidence type="ECO:0000259" key="1">
    <source>
        <dbReference type="PROSITE" id="PS50851"/>
    </source>
</evidence>
<feature type="domain" description="CheW-like" evidence="1">
    <location>
        <begin position="18"/>
        <end position="164"/>
    </location>
</feature>
<proteinExistence type="predicted"/>
<dbReference type="Gene3D" id="2.40.50.180">
    <property type="entry name" value="CheA-289, Domain 4"/>
    <property type="match status" value="1"/>
</dbReference>
<organism evidence="2 3">
    <name type="scientific">Lacrimispora amygdalina</name>
    <dbReference type="NCBI Taxonomy" id="253257"/>
    <lineage>
        <taxon>Bacteria</taxon>
        <taxon>Bacillati</taxon>
        <taxon>Bacillota</taxon>
        <taxon>Clostridia</taxon>
        <taxon>Lachnospirales</taxon>
        <taxon>Lachnospiraceae</taxon>
        <taxon>Lacrimispora</taxon>
    </lineage>
</organism>
<protein>
    <submittedName>
        <fullName evidence="2">Chemotaxis protein CheW</fullName>
    </submittedName>
</protein>
<accession>A0A3E2NA08</accession>
<gene>
    <name evidence="2" type="ORF">DS742_16410</name>
</gene>
<dbReference type="GO" id="GO:0006935">
    <property type="term" value="P:chemotaxis"/>
    <property type="evidence" value="ECO:0007669"/>
    <property type="project" value="InterPro"/>
</dbReference>
<dbReference type="AlphaFoldDB" id="A0A3E2NA08"/>